<organism evidence="5 6">
    <name type="scientific">Aegilops tauschii subsp. strangulata</name>
    <name type="common">Goatgrass</name>
    <dbReference type="NCBI Taxonomy" id="200361"/>
    <lineage>
        <taxon>Eukaryota</taxon>
        <taxon>Viridiplantae</taxon>
        <taxon>Streptophyta</taxon>
        <taxon>Embryophyta</taxon>
        <taxon>Tracheophyta</taxon>
        <taxon>Spermatophyta</taxon>
        <taxon>Magnoliopsida</taxon>
        <taxon>Liliopsida</taxon>
        <taxon>Poales</taxon>
        <taxon>Poaceae</taxon>
        <taxon>BOP clade</taxon>
        <taxon>Pooideae</taxon>
        <taxon>Triticodae</taxon>
        <taxon>Triticeae</taxon>
        <taxon>Triticinae</taxon>
        <taxon>Aegilops</taxon>
    </lineage>
</organism>
<evidence type="ECO:0000259" key="3">
    <source>
        <dbReference type="Pfam" id="PF08387"/>
    </source>
</evidence>
<dbReference type="AlphaFoldDB" id="A0A453HN71"/>
<dbReference type="EnsemblPlants" id="AET4Gv20242600.2">
    <property type="protein sequence ID" value="AET4Gv20242600.2"/>
    <property type="gene ID" value="AET4Gv20242600"/>
</dbReference>
<dbReference type="InterPro" id="IPR036047">
    <property type="entry name" value="F-box-like_dom_sf"/>
</dbReference>
<reference evidence="6" key="2">
    <citation type="journal article" date="2017" name="Nat. Plants">
        <title>The Aegilops tauschii genome reveals multiple impacts of transposons.</title>
        <authorList>
            <person name="Zhao G."/>
            <person name="Zou C."/>
            <person name="Li K."/>
            <person name="Wang K."/>
            <person name="Li T."/>
            <person name="Gao L."/>
            <person name="Zhang X."/>
            <person name="Wang H."/>
            <person name="Yang Z."/>
            <person name="Liu X."/>
            <person name="Jiang W."/>
            <person name="Mao L."/>
            <person name="Kong X."/>
            <person name="Jiao Y."/>
            <person name="Jia J."/>
        </authorList>
    </citation>
    <scope>NUCLEOTIDE SEQUENCE [LARGE SCALE GENOMIC DNA]</scope>
    <source>
        <strain evidence="6">cv. AL8/78</strain>
    </source>
</reference>
<dbReference type="Proteomes" id="UP000015105">
    <property type="component" value="Chromosome 4D"/>
</dbReference>
<reference evidence="5" key="5">
    <citation type="journal article" date="2021" name="G3 (Bethesda)">
        <title>Aegilops tauschii genome assembly Aet v5.0 features greater sequence contiguity and improved annotation.</title>
        <authorList>
            <person name="Wang L."/>
            <person name="Zhu T."/>
            <person name="Rodriguez J.C."/>
            <person name="Deal K.R."/>
            <person name="Dubcovsky J."/>
            <person name="McGuire P.E."/>
            <person name="Lux T."/>
            <person name="Spannagl M."/>
            <person name="Mayer K.F.X."/>
            <person name="Baldrich P."/>
            <person name="Meyers B.C."/>
            <person name="Huo N."/>
            <person name="Gu Y.Q."/>
            <person name="Zhou H."/>
            <person name="Devos K.M."/>
            <person name="Bennetzen J.L."/>
            <person name="Unver T."/>
            <person name="Budak H."/>
            <person name="Gulick P.J."/>
            <person name="Galiba G."/>
            <person name="Kalapos B."/>
            <person name="Nelson D.R."/>
            <person name="Li P."/>
            <person name="You F.M."/>
            <person name="Luo M.C."/>
            <person name="Dvorak J."/>
        </authorList>
    </citation>
    <scope>NUCLEOTIDE SEQUENCE [LARGE SCALE GENOMIC DNA]</scope>
    <source>
        <strain evidence="5">cv. AL8/78</strain>
    </source>
</reference>
<evidence type="ECO:0000313" key="6">
    <source>
        <dbReference type="Proteomes" id="UP000015105"/>
    </source>
</evidence>
<keyword evidence="6" id="KW-1185">Reference proteome</keyword>
<dbReference type="InterPro" id="IPR055302">
    <property type="entry name" value="F-box_dom-containing"/>
</dbReference>
<dbReference type="PANTHER" id="PTHR32141">
    <property type="match status" value="1"/>
</dbReference>
<dbReference type="Pfam" id="PF24758">
    <property type="entry name" value="LRR_At5g56370"/>
    <property type="match status" value="1"/>
</dbReference>
<feature type="domain" description="F-box" evidence="2">
    <location>
        <begin position="137"/>
        <end position="176"/>
    </location>
</feature>
<evidence type="ECO:0000259" key="2">
    <source>
        <dbReference type="Pfam" id="PF00646"/>
    </source>
</evidence>
<dbReference type="PANTHER" id="PTHR32141:SF59">
    <property type="entry name" value="F-BOX DOMAIN-CONTAINING PROTEIN"/>
    <property type="match status" value="1"/>
</dbReference>
<dbReference type="InterPro" id="IPR006566">
    <property type="entry name" value="FBD"/>
</dbReference>
<proteinExistence type="predicted"/>
<feature type="domain" description="FBD" evidence="3">
    <location>
        <begin position="478"/>
        <end position="522"/>
    </location>
</feature>
<accession>A0A453HN71</accession>
<reference evidence="6" key="1">
    <citation type="journal article" date="2014" name="Science">
        <title>Ancient hybridizations among the ancestral genomes of bread wheat.</title>
        <authorList>
            <consortium name="International Wheat Genome Sequencing Consortium,"/>
            <person name="Marcussen T."/>
            <person name="Sandve S.R."/>
            <person name="Heier L."/>
            <person name="Spannagl M."/>
            <person name="Pfeifer M."/>
            <person name="Jakobsen K.S."/>
            <person name="Wulff B.B."/>
            <person name="Steuernagel B."/>
            <person name="Mayer K.F."/>
            <person name="Olsen O.A."/>
        </authorList>
    </citation>
    <scope>NUCLEOTIDE SEQUENCE [LARGE SCALE GENOMIC DNA]</scope>
    <source>
        <strain evidence="6">cv. AL8/78</strain>
    </source>
</reference>
<dbReference type="Pfam" id="PF08387">
    <property type="entry name" value="FBD"/>
    <property type="match status" value="1"/>
</dbReference>
<reference evidence="5" key="3">
    <citation type="journal article" date="2017" name="Nature">
        <title>Genome sequence of the progenitor of the wheat D genome Aegilops tauschii.</title>
        <authorList>
            <person name="Luo M.C."/>
            <person name="Gu Y.Q."/>
            <person name="Puiu D."/>
            <person name="Wang H."/>
            <person name="Twardziok S.O."/>
            <person name="Deal K.R."/>
            <person name="Huo N."/>
            <person name="Zhu T."/>
            <person name="Wang L."/>
            <person name="Wang Y."/>
            <person name="McGuire P.E."/>
            <person name="Liu S."/>
            <person name="Long H."/>
            <person name="Ramasamy R.K."/>
            <person name="Rodriguez J.C."/>
            <person name="Van S.L."/>
            <person name="Yuan L."/>
            <person name="Wang Z."/>
            <person name="Xia Z."/>
            <person name="Xiao L."/>
            <person name="Anderson O.D."/>
            <person name="Ouyang S."/>
            <person name="Liang Y."/>
            <person name="Zimin A.V."/>
            <person name="Pertea G."/>
            <person name="Qi P."/>
            <person name="Bennetzen J.L."/>
            <person name="Dai X."/>
            <person name="Dawson M.W."/>
            <person name="Muller H.G."/>
            <person name="Kugler K."/>
            <person name="Rivarola-Duarte L."/>
            <person name="Spannagl M."/>
            <person name="Mayer K.F.X."/>
            <person name="Lu F.H."/>
            <person name="Bevan M.W."/>
            <person name="Leroy P."/>
            <person name="Li P."/>
            <person name="You F.M."/>
            <person name="Sun Q."/>
            <person name="Liu Z."/>
            <person name="Lyons E."/>
            <person name="Wicker T."/>
            <person name="Salzberg S.L."/>
            <person name="Devos K.M."/>
            <person name="Dvorak J."/>
        </authorList>
    </citation>
    <scope>NUCLEOTIDE SEQUENCE [LARGE SCALE GENOMIC DNA]</scope>
    <source>
        <strain evidence="5">cv. AL8/78</strain>
    </source>
</reference>
<evidence type="ECO:0000259" key="4">
    <source>
        <dbReference type="Pfam" id="PF24758"/>
    </source>
</evidence>
<dbReference type="Gramene" id="AET4Gv20242600.2">
    <property type="protein sequence ID" value="AET4Gv20242600.2"/>
    <property type="gene ID" value="AET4Gv20242600"/>
</dbReference>
<dbReference type="STRING" id="200361.A0A453HN71"/>
<sequence>LERASSSHPRLHISKPESQNPRAPLHPLRQRPPPVTMNHGDPGHRCRCSHGPRCAGAPPQEGLAAAALDSRVRPLPMGAEAESMLRQIGAYTPNLDAHTVTLLSCVHSVLPPPPVASNHAALSALLPPPQDGGDDRISGLPDKLLRDIVSRLPVKDGARTAALSCRWRGVWRSVPLVLVDSDLLPVQTGSGLQVAHADAQRVASAVTRILDAHPGPFRSVHLICSFLDKCPDLLARWLQLLAVKGVQELVLVNRPWPLNMRIPPTFFAMATLTRLYLGVFEFPDTRILPRAASFPHLRELGLCCVQILRREDMDFILARSPVLEILCIQVNMLMKHLLLVSRSLRCVQVIESIDLSIAVKDAPHLERLIIWAATVRDGLPRRVNIGHAPALSLVGYLDPERHSLEIGNTVIKAGTTASPSTMVPSVKILGVRVCFGVRNVAKMLPSFLRCFPNVERLHLESNETYEPTGKLNNQFWQEVGAIECVQSHMKLMVFYGFRGERGELSFLKFVLESALVLTKLVIVFTKGSFTSMAEASSKVKPLFAAKWASKDCSLVLLESVFQAGEDKWLLNFKAGSDFSTGDPFTRTAALRGCNF</sequence>
<evidence type="ECO:0000313" key="5">
    <source>
        <dbReference type="EnsemblPlants" id="AET4Gv20242600.2"/>
    </source>
</evidence>
<dbReference type="SUPFAM" id="SSF52047">
    <property type="entry name" value="RNI-like"/>
    <property type="match status" value="1"/>
</dbReference>
<dbReference type="Pfam" id="PF00646">
    <property type="entry name" value="F-box"/>
    <property type="match status" value="1"/>
</dbReference>
<reference evidence="5" key="4">
    <citation type="submission" date="2019-03" db="UniProtKB">
        <authorList>
            <consortium name="EnsemblPlants"/>
        </authorList>
    </citation>
    <scope>IDENTIFICATION</scope>
</reference>
<dbReference type="InterPro" id="IPR055411">
    <property type="entry name" value="LRR_FXL15/At3g58940/PEG3-like"/>
</dbReference>
<dbReference type="CDD" id="cd22160">
    <property type="entry name" value="F-box_AtFBL13-like"/>
    <property type="match status" value="1"/>
</dbReference>
<dbReference type="SUPFAM" id="SSF81383">
    <property type="entry name" value="F-box domain"/>
    <property type="match status" value="1"/>
</dbReference>
<evidence type="ECO:0000256" key="1">
    <source>
        <dbReference type="SAM" id="MobiDB-lite"/>
    </source>
</evidence>
<dbReference type="InterPro" id="IPR001810">
    <property type="entry name" value="F-box_dom"/>
</dbReference>
<feature type="domain" description="F-box/LRR-repeat protein 15/At3g58940/PEG3-like LRR" evidence="4">
    <location>
        <begin position="234"/>
        <end position="458"/>
    </location>
</feature>
<protein>
    <submittedName>
        <fullName evidence="5">Uncharacterized protein</fullName>
    </submittedName>
</protein>
<dbReference type="InterPro" id="IPR053781">
    <property type="entry name" value="F-box_AtFBL13-like"/>
</dbReference>
<feature type="region of interest" description="Disordered" evidence="1">
    <location>
        <begin position="1"/>
        <end position="44"/>
    </location>
</feature>
<name>A0A453HN71_AEGTS</name>